<dbReference type="GO" id="GO:0008780">
    <property type="term" value="F:acyl-[acyl-carrier-protein]-UDP-N-acetylglucosamine O-acyltransferase activity"/>
    <property type="evidence" value="ECO:0007669"/>
    <property type="project" value="UniProtKB-UniRule"/>
</dbReference>
<evidence type="ECO:0000259" key="9">
    <source>
        <dbReference type="Pfam" id="PF13720"/>
    </source>
</evidence>
<dbReference type="SUPFAM" id="SSF51161">
    <property type="entry name" value="Trimeric LpxA-like enzymes"/>
    <property type="match status" value="1"/>
</dbReference>
<evidence type="ECO:0000256" key="2">
    <source>
        <dbReference type="ARBA" id="ARBA00022516"/>
    </source>
</evidence>
<keyword evidence="7 8" id="KW-0012">Acyltransferase</keyword>
<reference evidence="10" key="2">
    <citation type="submission" date="2021-04" db="EMBL/GenBank/DDBJ databases">
        <authorList>
            <person name="Gilroy R."/>
        </authorList>
    </citation>
    <scope>NUCLEOTIDE SEQUENCE</scope>
    <source>
        <strain evidence="10">ChiSxjej5B17-1746</strain>
    </source>
</reference>
<dbReference type="InterPro" id="IPR037157">
    <property type="entry name" value="Acetyltransf_C_sf"/>
</dbReference>
<dbReference type="GO" id="GO:0005737">
    <property type="term" value="C:cytoplasm"/>
    <property type="evidence" value="ECO:0007669"/>
    <property type="project" value="UniProtKB-SubCell"/>
</dbReference>
<name>A0A9D1U909_9BACT</name>
<evidence type="ECO:0000313" key="11">
    <source>
        <dbReference type="Proteomes" id="UP000824264"/>
    </source>
</evidence>
<dbReference type="NCBIfam" id="NF003657">
    <property type="entry name" value="PRK05289.1"/>
    <property type="match status" value="1"/>
</dbReference>
<sequence length="282" mass="30288">MTCCTLAPSQGIHPTALVHPGASLGEDVEIGPYAIIEEHVVIGDRCRIDAHAVIKNYTKMGRGNHIHSHAMVGGEPQDLKFQGEVTWLELGDGNRIREFATLHRGTQGGGGVTRLGSRNLCMAYTHVAHDCQLGSDIVMSNGATLGGHVRVDDYAIIGGLSAVHQFCRIGTHAFVGGMTGVAQDLPPWMLAAGSRALVHGPNLVGLRRAEAGRDVIAAFKHAFRLVWRSEMPRPEALDLLEKEYASLPQVMAFVSFVRGSERGLCPAEKNVEKKLDGESVSG</sequence>
<dbReference type="GO" id="GO:0009245">
    <property type="term" value="P:lipid A biosynthetic process"/>
    <property type="evidence" value="ECO:0007669"/>
    <property type="project" value="UniProtKB-UniRule"/>
</dbReference>
<dbReference type="PROSITE" id="PS00101">
    <property type="entry name" value="HEXAPEP_TRANSFERASES"/>
    <property type="match status" value="1"/>
</dbReference>
<keyword evidence="6 8" id="KW-0443">Lipid metabolism</keyword>
<comment type="similarity">
    <text evidence="8">Belongs to the transferase hexapeptide repeat family. LpxA subfamily.</text>
</comment>
<evidence type="ECO:0000313" key="10">
    <source>
        <dbReference type="EMBL" id="HIW79199.1"/>
    </source>
</evidence>
<comment type="subcellular location">
    <subcellularLocation>
        <location evidence="8">Cytoplasm</location>
    </subcellularLocation>
</comment>
<dbReference type="InterPro" id="IPR029098">
    <property type="entry name" value="Acetyltransf_C"/>
</dbReference>
<dbReference type="PANTHER" id="PTHR43480:SF1">
    <property type="entry name" value="ACYL-[ACYL-CARRIER-PROTEIN]--UDP-N-ACETYLGLUCOSAMINE O-ACYLTRANSFERASE, MITOCHONDRIAL-RELATED"/>
    <property type="match status" value="1"/>
</dbReference>
<dbReference type="NCBIfam" id="TIGR01852">
    <property type="entry name" value="lipid_A_lpxA"/>
    <property type="match status" value="1"/>
</dbReference>
<dbReference type="InterPro" id="IPR010137">
    <property type="entry name" value="Lipid_A_LpxA"/>
</dbReference>
<evidence type="ECO:0000256" key="6">
    <source>
        <dbReference type="ARBA" id="ARBA00023098"/>
    </source>
</evidence>
<comment type="subunit">
    <text evidence="8">Homotrimer.</text>
</comment>
<dbReference type="HAMAP" id="MF_00387">
    <property type="entry name" value="LpxA"/>
    <property type="match status" value="1"/>
</dbReference>
<evidence type="ECO:0000256" key="7">
    <source>
        <dbReference type="ARBA" id="ARBA00023315"/>
    </source>
</evidence>
<keyword evidence="4 8" id="KW-0808">Transferase</keyword>
<dbReference type="PANTHER" id="PTHR43480">
    <property type="entry name" value="ACYL-[ACYL-CARRIER-PROTEIN]--UDP-N-ACETYLGLUCOSAMINE O-ACYLTRANSFERASE"/>
    <property type="match status" value="1"/>
</dbReference>
<dbReference type="CDD" id="cd03351">
    <property type="entry name" value="LbH_UDP-GlcNAc_AT"/>
    <property type="match status" value="1"/>
</dbReference>
<evidence type="ECO:0000256" key="8">
    <source>
        <dbReference type="HAMAP-Rule" id="MF_00387"/>
    </source>
</evidence>
<evidence type="ECO:0000256" key="4">
    <source>
        <dbReference type="ARBA" id="ARBA00022679"/>
    </source>
</evidence>
<dbReference type="AlphaFoldDB" id="A0A9D1U909"/>
<dbReference type="GO" id="GO:0016020">
    <property type="term" value="C:membrane"/>
    <property type="evidence" value="ECO:0007669"/>
    <property type="project" value="GOC"/>
</dbReference>
<evidence type="ECO:0000256" key="1">
    <source>
        <dbReference type="ARBA" id="ARBA00022490"/>
    </source>
</evidence>
<dbReference type="Proteomes" id="UP000824264">
    <property type="component" value="Unassembled WGS sequence"/>
</dbReference>
<evidence type="ECO:0000256" key="3">
    <source>
        <dbReference type="ARBA" id="ARBA00022556"/>
    </source>
</evidence>
<protein>
    <recommendedName>
        <fullName evidence="8">Acyl-[acyl-carrier-protein]--UDP-N-acetylglucosamine O-acyltransferase</fullName>
        <shortName evidence="8">UDP-N-acetylglucosamine acyltransferase</shortName>
        <ecNumber evidence="8">2.3.1.129</ecNumber>
    </recommendedName>
</protein>
<keyword evidence="2 8" id="KW-0444">Lipid biosynthesis</keyword>
<comment type="pathway">
    <text evidence="8">Glycolipid biosynthesis; lipid IV(A) biosynthesis; lipid IV(A) from (3R)-3-hydroxytetradecanoyl-[acyl-carrier-protein] and UDP-N-acetyl-alpha-D-glucosamine: step 1/6.</text>
</comment>
<dbReference type="Pfam" id="PF13720">
    <property type="entry name" value="Acetyltransf_11"/>
    <property type="match status" value="1"/>
</dbReference>
<keyword evidence="5 8" id="KW-0677">Repeat</keyword>
<reference evidence="10" key="1">
    <citation type="journal article" date="2021" name="PeerJ">
        <title>Extensive microbial diversity within the chicken gut microbiome revealed by metagenomics and culture.</title>
        <authorList>
            <person name="Gilroy R."/>
            <person name="Ravi A."/>
            <person name="Getino M."/>
            <person name="Pursley I."/>
            <person name="Horton D.L."/>
            <person name="Alikhan N.F."/>
            <person name="Baker D."/>
            <person name="Gharbi K."/>
            <person name="Hall N."/>
            <person name="Watson M."/>
            <person name="Adriaenssens E.M."/>
            <person name="Foster-Nyarko E."/>
            <person name="Jarju S."/>
            <person name="Secka A."/>
            <person name="Antonio M."/>
            <person name="Oren A."/>
            <person name="Chaudhuri R.R."/>
            <person name="La Ragione R."/>
            <person name="Hildebrand F."/>
            <person name="Pallen M.J."/>
        </authorList>
    </citation>
    <scope>NUCLEOTIDE SEQUENCE</scope>
    <source>
        <strain evidence="10">ChiSxjej5B17-1746</strain>
    </source>
</reference>
<dbReference type="InterPro" id="IPR018357">
    <property type="entry name" value="Hexapep_transf_CS"/>
</dbReference>
<gene>
    <name evidence="8 10" type="primary">lpxA</name>
    <name evidence="10" type="ORF">H9874_08660</name>
</gene>
<dbReference type="InterPro" id="IPR011004">
    <property type="entry name" value="Trimer_LpxA-like_sf"/>
</dbReference>
<dbReference type="EC" id="2.3.1.129" evidence="8"/>
<dbReference type="Gene3D" id="2.160.10.10">
    <property type="entry name" value="Hexapeptide repeat proteins"/>
    <property type="match status" value="1"/>
</dbReference>
<keyword evidence="3 8" id="KW-0441">Lipid A biosynthesis</keyword>
<comment type="function">
    <text evidence="8">Involved in the biosynthesis of lipid A, a phosphorylated glycolipid that anchors the lipopolysaccharide to the outer membrane of the cell.</text>
</comment>
<organism evidence="10 11">
    <name type="scientific">Candidatus Bilophila faecipullorum</name>
    <dbReference type="NCBI Taxonomy" id="2838482"/>
    <lineage>
        <taxon>Bacteria</taxon>
        <taxon>Pseudomonadati</taxon>
        <taxon>Thermodesulfobacteriota</taxon>
        <taxon>Desulfovibrionia</taxon>
        <taxon>Desulfovibrionales</taxon>
        <taxon>Desulfovibrionaceae</taxon>
        <taxon>Bilophila</taxon>
    </lineage>
</organism>
<comment type="catalytic activity">
    <reaction evidence="8">
        <text>a (3R)-hydroxyacyl-[ACP] + UDP-N-acetyl-alpha-D-glucosamine = a UDP-3-O-[(3R)-3-hydroxyacyl]-N-acetyl-alpha-D-glucosamine + holo-[ACP]</text>
        <dbReference type="Rhea" id="RHEA:67812"/>
        <dbReference type="Rhea" id="RHEA-COMP:9685"/>
        <dbReference type="Rhea" id="RHEA-COMP:9945"/>
        <dbReference type="ChEBI" id="CHEBI:57705"/>
        <dbReference type="ChEBI" id="CHEBI:64479"/>
        <dbReference type="ChEBI" id="CHEBI:78827"/>
        <dbReference type="ChEBI" id="CHEBI:173225"/>
        <dbReference type="EC" id="2.3.1.129"/>
    </reaction>
</comment>
<dbReference type="Gene3D" id="1.20.1180.10">
    <property type="entry name" value="Udp N-acetylglucosamine O-acyltransferase, C-terminal domain"/>
    <property type="match status" value="1"/>
</dbReference>
<feature type="domain" description="UDP N-acetylglucosamine O-acyltransferase C-terminal" evidence="9">
    <location>
        <begin position="184"/>
        <end position="265"/>
    </location>
</feature>
<dbReference type="PIRSF" id="PIRSF000456">
    <property type="entry name" value="UDP-GlcNAc_acltr"/>
    <property type="match status" value="1"/>
</dbReference>
<dbReference type="EMBL" id="DXGI01000325">
    <property type="protein sequence ID" value="HIW79199.1"/>
    <property type="molecule type" value="Genomic_DNA"/>
</dbReference>
<proteinExistence type="inferred from homology"/>
<keyword evidence="1 8" id="KW-0963">Cytoplasm</keyword>
<accession>A0A9D1U909</accession>
<comment type="caution">
    <text evidence="10">The sequence shown here is derived from an EMBL/GenBank/DDBJ whole genome shotgun (WGS) entry which is preliminary data.</text>
</comment>
<evidence type="ECO:0000256" key="5">
    <source>
        <dbReference type="ARBA" id="ARBA00022737"/>
    </source>
</evidence>